<protein>
    <submittedName>
        <fullName evidence="2">Uncharacterized protein</fullName>
    </submittedName>
</protein>
<reference evidence="2 3" key="1">
    <citation type="submission" date="2017-06" db="EMBL/GenBank/DDBJ databases">
        <title>Comparative genomic analysis of Ambrosia Fusariam Clade fungi.</title>
        <authorList>
            <person name="Stajich J.E."/>
            <person name="Carrillo J."/>
            <person name="Kijimoto T."/>
            <person name="Eskalen A."/>
            <person name="O'Donnell K."/>
            <person name="Kasson M."/>
        </authorList>
    </citation>
    <scope>NUCLEOTIDE SEQUENCE [LARGE SCALE GENOMIC DNA]</scope>
    <source>
        <strain evidence="2 3">NRRL62579</strain>
    </source>
</reference>
<comment type="caution">
    <text evidence="2">The sequence shown here is derived from an EMBL/GenBank/DDBJ whole genome shotgun (WGS) entry which is preliminary data.</text>
</comment>
<organism evidence="2 3">
    <name type="scientific">Fusarium oligoseptatum</name>
    <dbReference type="NCBI Taxonomy" id="2604345"/>
    <lineage>
        <taxon>Eukaryota</taxon>
        <taxon>Fungi</taxon>
        <taxon>Dikarya</taxon>
        <taxon>Ascomycota</taxon>
        <taxon>Pezizomycotina</taxon>
        <taxon>Sordariomycetes</taxon>
        <taxon>Hypocreomycetidae</taxon>
        <taxon>Hypocreales</taxon>
        <taxon>Nectriaceae</taxon>
        <taxon>Fusarium</taxon>
        <taxon>Fusarium solani species complex</taxon>
    </lineage>
</organism>
<sequence>MAEHREVLNRSGNSGLDRLSITRETLSMESFTHPPQLNVLRDEAFKVVGKIRDAWATAVSKPNKRALSDLPILMAVYDGLLCDLENRQRLAAEDATIHKRSRSPSPLPSRKRRHYREQPMAIRPRDGVFRGPSSDAARSPGRATVVHPKEGELYLVYRKRSRRWLAALLLPRKDLSVVAHLSSIFNTRHLEWRRGCEDGGPFSFMQKFPIAFFAGPRFPDRSATEWVAAGELQAFDESCFTPSSVPHYRVVRAFLERRTVYRALYDRIGEAVPDERTDSRGEQIHISTSGAVAQPQPTISQRAVPVNSSEASRVPVLAETYRLPQINNGVNENSLPSLSEIAICVPGSRFGLFEWPEDVPQRILDLLAKKSKAWIAQLSGGSSDKSD</sequence>
<gene>
    <name evidence="2" type="ORF">CEP52_014765</name>
</gene>
<evidence type="ECO:0000256" key="1">
    <source>
        <dbReference type="SAM" id="MobiDB-lite"/>
    </source>
</evidence>
<proteinExistence type="predicted"/>
<keyword evidence="3" id="KW-1185">Reference proteome</keyword>
<accession>A0A428SJA1</accession>
<dbReference type="AlphaFoldDB" id="A0A428SJA1"/>
<feature type="region of interest" description="Disordered" evidence="1">
    <location>
        <begin position="95"/>
        <end position="114"/>
    </location>
</feature>
<evidence type="ECO:0000313" key="3">
    <source>
        <dbReference type="Proteomes" id="UP000287144"/>
    </source>
</evidence>
<dbReference type="Proteomes" id="UP000287144">
    <property type="component" value="Unassembled WGS sequence"/>
</dbReference>
<dbReference type="EMBL" id="NKCK01000239">
    <property type="protein sequence ID" value="RSL89848.1"/>
    <property type="molecule type" value="Genomic_DNA"/>
</dbReference>
<evidence type="ECO:0000313" key="2">
    <source>
        <dbReference type="EMBL" id="RSL89848.1"/>
    </source>
</evidence>
<name>A0A428SJA1_9HYPO</name>